<organism evidence="5 6">
    <name type="scientific">Variovorax humicola</name>
    <dbReference type="NCBI Taxonomy" id="1769758"/>
    <lineage>
        <taxon>Bacteria</taxon>
        <taxon>Pseudomonadati</taxon>
        <taxon>Pseudomonadota</taxon>
        <taxon>Betaproteobacteria</taxon>
        <taxon>Burkholderiales</taxon>
        <taxon>Comamonadaceae</taxon>
        <taxon>Variovorax</taxon>
    </lineage>
</organism>
<proteinExistence type="predicted"/>
<feature type="domain" description="HpcH/HpaI aldolase/citrate lyase" evidence="4">
    <location>
        <begin position="13"/>
        <end position="222"/>
    </location>
</feature>
<evidence type="ECO:0000313" key="5">
    <source>
        <dbReference type="EMBL" id="MEJ8822775.1"/>
    </source>
</evidence>
<dbReference type="Proteomes" id="UP001363010">
    <property type="component" value="Unassembled WGS sequence"/>
</dbReference>
<dbReference type="InterPro" id="IPR005000">
    <property type="entry name" value="Aldolase/citrate-lyase_domain"/>
</dbReference>
<dbReference type="PIRSF" id="PIRSF015582">
    <property type="entry name" value="Cit_lyase_B"/>
    <property type="match status" value="1"/>
</dbReference>
<evidence type="ECO:0000256" key="3">
    <source>
        <dbReference type="ARBA" id="ARBA00022842"/>
    </source>
</evidence>
<dbReference type="InterPro" id="IPR011206">
    <property type="entry name" value="Citrate_lyase_beta/mcl1/mcl2"/>
</dbReference>
<evidence type="ECO:0000259" key="4">
    <source>
        <dbReference type="Pfam" id="PF03328"/>
    </source>
</evidence>
<dbReference type="Gene3D" id="3.20.20.60">
    <property type="entry name" value="Phosphoenolpyruvate-binding domains"/>
    <property type="match status" value="1"/>
</dbReference>
<dbReference type="SUPFAM" id="SSF51621">
    <property type="entry name" value="Phosphoenolpyruvate/pyruvate domain"/>
    <property type="match status" value="1"/>
</dbReference>
<accession>A0ABU8VY73</accession>
<reference evidence="5 6" key="1">
    <citation type="submission" date="2024-03" db="EMBL/GenBank/DDBJ databases">
        <title>Novel species of the genus Variovorax.</title>
        <authorList>
            <person name="Liu Q."/>
            <person name="Xin Y.-H."/>
        </authorList>
    </citation>
    <scope>NUCLEOTIDE SEQUENCE [LARGE SCALE GENOMIC DNA]</scope>
    <source>
        <strain evidence="5 6">KACC 18501</strain>
    </source>
</reference>
<evidence type="ECO:0000256" key="2">
    <source>
        <dbReference type="ARBA" id="ARBA00022723"/>
    </source>
</evidence>
<dbReference type="PANTHER" id="PTHR32308:SF10">
    <property type="entry name" value="CITRATE LYASE SUBUNIT BETA"/>
    <property type="match status" value="1"/>
</dbReference>
<protein>
    <submittedName>
        <fullName evidence="5">CoA ester lyase</fullName>
    </submittedName>
</protein>
<keyword evidence="2" id="KW-0479">Metal-binding</keyword>
<dbReference type="EMBL" id="JBBKZV010000005">
    <property type="protein sequence ID" value="MEJ8822775.1"/>
    <property type="molecule type" value="Genomic_DNA"/>
</dbReference>
<dbReference type="InterPro" id="IPR015813">
    <property type="entry name" value="Pyrv/PenolPyrv_kinase-like_dom"/>
</dbReference>
<evidence type="ECO:0000256" key="1">
    <source>
        <dbReference type="ARBA" id="ARBA00001946"/>
    </source>
</evidence>
<comment type="cofactor">
    <cofactor evidence="1">
        <name>Mg(2+)</name>
        <dbReference type="ChEBI" id="CHEBI:18420"/>
    </cofactor>
</comment>
<sequence>MSNLKSKYCASARSFLFVPANRPERYEKALKSGADVVIIDLEDAVPAKDKAAARDAIAEHWPRITAHDVAVVIRINAESSPGWTADIELAGQLPGLAAIMLPKAETPATLRLLDERLPGLHVLPLIESAAGLESLKAIARMSNVLRLVVGHIDFMAGTGITCSEDERELDPLRFAVSMASRGAGLAPPVDGVTVQTGDAQRLVADTHRGKRFGFAGKLCIHPQQVAGVHAALAPSDEEVLWARRVVVGADTGSNGAALQLVGRMVDLPVVLQARRTLAMVGTVAVR</sequence>
<keyword evidence="3" id="KW-0460">Magnesium</keyword>
<comment type="caution">
    <text evidence="5">The sequence shown here is derived from an EMBL/GenBank/DDBJ whole genome shotgun (WGS) entry which is preliminary data.</text>
</comment>
<dbReference type="RefSeq" id="WP_340363806.1">
    <property type="nucleotide sequence ID" value="NZ_JBBKZV010000005.1"/>
</dbReference>
<evidence type="ECO:0000313" key="6">
    <source>
        <dbReference type="Proteomes" id="UP001363010"/>
    </source>
</evidence>
<dbReference type="InterPro" id="IPR040442">
    <property type="entry name" value="Pyrv_kinase-like_dom_sf"/>
</dbReference>
<name>A0ABU8VY73_9BURK</name>
<keyword evidence="6" id="KW-1185">Reference proteome</keyword>
<dbReference type="GO" id="GO:0016829">
    <property type="term" value="F:lyase activity"/>
    <property type="evidence" value="ECO:0007669"/>
    <property type="project" value="UniProtKB-KW"/>
</dbReference>
<dbReference type="PANTHER" id="PTHR32308">
    <property type="entry name" value="LYASE BETA SUBUNIT, PUTATIVE (AFU_ORTHOLOGUE AFUA_4G13030)-RELATED"/>
    <property type="match status" value="1"/>
</dbReference>
<dbReference type="Pfam" id="PF03328">
    <property type="entry name" value="HpcH_HpaI"/>
    <property type="match status" value="1"/>
</dbReference>
<gene>
    <name evidence="5" type="ORF">WKW80_12155</name>
</gene>
<keyword evidence="5" id="KW-0456">Lyase</keyword>